<evidence type="ECO:0000313" key="7">
    <source>
        <dbReference type="Proteomes" id="UP000325291"/>
    </source>
</evidence>
<dbReference type="Gene3D" id="3.40.50.300">
    <property type="entry name" value="P-loop containing nucleotide triphosphate hydrolases"/>
    <property type="match status" value="1"/>
</dbReference>
<keyword evidence="7" id="KW-1185">Reference proteome</keyword>
<evidence type="ECO:0000256" key="1">
    <source>
        <dbReference type="ARBA" id="ARBA00009924"/>
    </source>
</evidence>
<reference evidence="6 7" key="1">
    <citation type="submission" date="2019-07" db="EMBL/GenBank/DDBJ databases">
        <title>Aquicoccus porphyridii gen. nov., sp. nov., isolated from a small marine red alga, Porphyridium marinum.</title>
        <authorList>
            <person name="Liu L."/>
        </authorList>
    </citation>
    <scope>NUCLEOTIDE SEQUENCE [LARGE SCALE GENOMIC DNA]</scope>
    <source>
        <strain evidence="6 7">L1 8-17</strain>
    </source>
</reference>
<dbReference type="InterPro" id="IPR022488">
    <property type="entry name" value="PPK2-related"/>
</dbReference>
<evidence type="ECO:0000256" key="2">
    <source>
        <dbReference type="ARBA" id="ARBA00022679"/>
    </source>
</evidence>
<name>A0A5A9ZVT7_9RHOB</name>
<gene>
    <name evidence="6" type="primary">ppk2</name>
    <name evidence="6" type="ORF">FLO80_01965</name>
</gene>
<comment type="caution">
    <text evidence="6">The sequence shown here is derived from an EMBL/GenBank/DDBJ whole genome shotgun (WGS) entry which is preliminary data.</text>
</comment>
<feature type="domain" description="Polyphosphate kinase-2-related" evidence="5">
    <location>
        <begin position="62"/>
        <end position="286"/>
    </location>
</feature>
<keyword evidence="3 4" id="KW-0418">Kinase</keyword>
<dbReference type="AlphaFoldDB" id="A0A5A9ZVT7"/>
<evidence type="ECO:0000256" key="4">
    <source>
        <dbReference type="RuleBase" id="RU369062"/>
    </source>
</evidence>
<comment type="similarity">
    <text evidence="1 4">Belongs to the polyphosphate kinase 2 (PPK2) family. Class I subfamily.</text>
</comment>
<keyword evidence="2 4" id="KW-0808">Transferase</keyword>
<dbReference type="PIRSF" id="PIRSF028756">
    <property type="entry name" value="PPK2_prd"/>
    <property type="match status" value="1"/>
</dbReference>
<sequence length="305" mass="35406">MGNSRKRIHTVPRSDPFEPPFDGAITRFLEDDAPVTIRNAIKRAEKGDILNPDFPYSERMPRKAYDKELDGLQIELAKLQHWVKQTGARIAIVFEGRDAAGKGGTIKRFRENLNPRGARVVALPKPTDKEATQWYFQRYIDHLPAGGEIVFYDRSWYNRGVVENVFGFCTDDQREHFFAQVPDVERMLVDEGILLFKLWLNVGRAEQLIRFLKRERDPLKHWKLSRIDVEGLAKWDDYTRAIAETFERSHSDHAPWTIIRSDDKRRARVHAIRSVLTRIDYAHKDRKGLGRIDDAVCGGPEIWDA</sequence>
<comment type="function">
    <text evidence="4">Uses inorganic polyphosphate (polyP) as a donor to convert GDP to GTP or ADP to ATP.</text>
</comment>
<dbReference type="EMBL" id="VINQ01000001">
    <property type="protein sequence ID" value="KAA0920962.1"/>
    <property type="molecule type" value="Genomic_DNA"/>
</dbReference>
<dbReference type="Proteomes" id="UP000325291">
    <property type="component" value="Unassembled WGS sequence"/>
</dbReference>
<comment type="subunit">
    <text evidence="4">Homotetramer.</text>
</comment>
<dbReference type="SUPFAM" id="SSF52540">
    <property type="entry name" value="P-loop containing nucleoside triphosphate hydrolases"/>
    <property type="match status" value="1"/>
</dbReference>
<dbReference type="EC" id="2.7.4.-" evidence="4"/>
<proteinExistence type="inferred from homology"/>
<accession>A0A5A9ZVT7</accession>
<evidence type="ECO:0000256" key="3">
    <source>
        <dbReference type="ARBA" id="ARBA00022777"/>
    </source>
</evidence>
<evidence type="ECO:0000313" key="6">
    <source>
        <dbReference type="EMBL" id="KAA0920962.1"/>
    </source>
</evidence>
<evidence type="ECO:0000259" key="5">
    <source>
        <dbReference type="Pfam" id="PF03976"/>
    </source>
</evidence>
<dbReference type="InterPro" id="IPR027417">
    <property type="entry name" value="P-loop_NTPase"/>
</dbReference>
<dbReference type="GO" id="GO:0008976">
    <property type="term" value="F:polyphosphate kinase activity"/>
    <property type="evidence" value="ECO:0007669"/>
    <property type="project" value="UniProtKB-UniRule"/>
</dbReference>
<organism evidence="6 7">
    <name type="scientific">Aquicoccus porphyridii</name>
    <dbReference type="NCBI Taxonomy" id="1852029"/>
    <lineage>
        <taxon>Bacteria</taxon>
        <taxon>Pseudomonadati</taxon>
        <taxon>Pseudomonadota</taxon>
        <taxon>Alphaproteobacteria</taxon>
        <taxon>Rhodobacterales</taxon>
        <taxon>Paracoccaceae</taxon>
        <taxon>Aquicoccus</taxon>
    </lineage>
</organism>
<dbReference type="PANTHER" id="PTHR34383:SF1">
    <property type="entry name" value="ADP-POLYPHOSPHATE PHOSPHOTRANSFERASE"/>
    <property type="match status" value="1"/>
</dbReference>
<dbReference type="PANTHER" id="PTHR34383">
    <property type="entry name" value="POLYPHOSPHATE:AMP PHOSPHOTRANSFERASE-RELATED"/>
    <property type="match status" value="1"/>
</dbReference>
<dbReference type="InterPro" id="IPR022486">
    <property type="entry name" value="PPK2_PA0141"/>
</dbReference>
<dbReference type="NCBIfam" id="TIGR03707">
    <property type="entry name" value="PPK2_P_aer"/>
    <property type="match status" value="1"/>
</dbReference>
<dbReference type="GO" id="GO:0006793">
    <property type="term" value="P:phosphorus metabolic process"/>
    <property type="evidence" value="ECO:0007669"/>
    <property type="project" value="InterPro"/>
</dbReference>
<dbReference type="InterPro" id="IPR016898">
    <property type="entry name" value="Polyphosphate_phosphotransfera"/>
</dbReference>
<protein>
    <recommendedName>
        <fullName evidence="4">ADP/GDP-polyphosphate phosphotransferase</fullName>
        <ecNumber evidence="4">2.7.4.-</ecNumber>
    </recommendedName>
    <alternativeName>
        <fullName evidence="4">Polyphosphate kinase PPK2</fullName>
    </alternativeName>
</protein>
<dbReference type="Pfam" id="PF03976">
    <property type="entry name" value="PPK2"/>
    <property type="match status" value="1"/>
</dbReference>